<feature type="transmembrane region" description="Helical" evidence="7">
    <location>
        <begin position="12"/>
        <end position="35"/>
    </location>
</feature>
<dbReference type="PROSITE" id="PS50850">
    <property type="entry name" value="MFS"/>
    <property type="match status" value="1"/>
</dbReference>
<name>A0A917N3Y6_9ENTE</name>
<feature type="domain" description="Major facilitator superfamily (MFS) profile" evidence="8">
    <location>
        <begin position="8"/>
        <end position="402"/>
    </location>
</feature>
<gene>
    <name evidence="9" type="ORF">GCM10011482_06970</name>
</gene>
<feature type="transmembrane region" description="Helical" evidence="7">
    <location>
        <begin position="256"/>
        <end position="277"/>
    </location>
</feature>
<protein>
    <submittedName>
        <fullName evidence="9">MFS transporter</fullName>
    </submittedName>
</protein>
<evidence type="ECO:0000256" key="3">
    <source>
        <dbReference type="ARBA" id="ARBA00022475"/>
    </source>
</evidence>
<feature type="transmembrane region" description="Helical" evidence="7">
    <location>
        <begin position="168"/>
        <end position="188"/>
    </location>
</feature>
<feature type="transmembrane region" description="Helical" evidence="7">
    <location>
        <begin position="41"/>
        <end position="62"/>
    </location>
</feature>
<dbReference type="EMBL" id="BMDT01000002">
    <property type="protein sequence ID" value="GGI65043.1"/>
    <property type="molecule type" value="Genomic_DNA"/>
</dbReference>
<comment type="subcellular location">
    <subcellularLocation>
        <location evidence="1">Cell membrane</location>
        <topology evidence="1">Multi-pass membrane protein</topology>
    </subcellularLocation>
</comment>
<feature type="transmembrane region" description="Helical" evidence="7">
    <location>
        <begin position="74"/>
        <end position="92"/>
    </location>
</feature>
<dbReference type="Pfam" id="PF07690">
    <property type="entry name" value="MFS_1"/>
    <property type="match status" value="1"/>
</dbReference>
<reference evidence="9" key="1">
    <citation type="journal article" date="2014" name="Int. J. Syst. Evol. Microbiol.">
        <title>Complete genome sequence of Corynebacterium casei LMG S-19264T (=DSM 44701T), isolated from a smear-ripened cheese.</title>
        <authorList>
            <consortium name="US DOE Joint Genome Institute (JGI-PGF)"/>
            <person name="Walter F."/>
            <person name="Albersmeier A."/>
            <person name="Kalinowski J."/>
            <person name="Ruckert C."/>
        </authorList>
    </citation>
    <scope>NUCLEOTIDE SEQUENCE</scope>
    <source>
        <strain evidence="9">CCM 8433</strain>
    </source>
</reference>
<feature type="transmembrane region" description="Helical" evidence="7">
    <location>
        <begin position="222"/>
        <end position="244"/>
    </location>
</feature>
<proteinExistence type="predicted"/>
<dbReference type="Gene3D" id="1.20.1250.20">
    <property type="entry name" value="MFS general substrate transporter like domains"/>
    <property type="match status" value="1"/>
</dbReference>
<feature type="transmembrane region" description="Helical" evidence="7">
    <location>
        <begin position="138"/>
        <end position="162"/>
    </location>
</feature>
<keyword evidence="5 7" id="KW-1133">Transmembrane helix</keyword>
<keyword evidence="2" id="KW-0813">Transport</keyword>
<dbReference type="GO" id="GO:0005886">
    <property type="term" value="C:plasma membrane"/>
    <property type="evidence" value="ECO:0007669"/>
    <property type="project" value="UniProtKB-SubCell"/>
</dbReference>
<evidence type="ECO:0000256" key="2">
    <source>
        <dbReference type="ARBA" id="ARBA00022448"/>
    </source>
</evidence>
<evidence type="ECO:0000313" key="9">
    <source>
        <dbReference type="EMBL" id="GGI65043.1"/>
    </source>
</evidence>
<comment type="caution">
    <text evidence="9">The sequence shown here is derived from an EMBL/GenBank/DDBJ whole genome shotgun (WGS) entry which is preliminary data.</text>
</comment>
<accession>A0A917N3Y6</accession>
<dbReference type="InterPro" id="IPR011701">
    <property type="entry name" value="MFS"/>
</dbReference>
<keyword evidence="4 7" id="KW-0812">Transmembrane</keyword>
<feature type="transmembrane region" description="Helical" evidence="7">
    <location>
        <begin position="353"/>
        <end position="375"/>
    </location>
</feature>
<keyword evidence="3" id="KW-1003">Cell membrane</keyword>
<keyword evidence="6 7" id="KW-0472">Membrane</keyword>
<feature type="transmembrane region" description="Helical" evidence="7">
    <location>
        <begin position="98"/>
        <end position="117"/>
    </location>
</feature>
<evidence type="ECO:0000256" key="1">
    <source>
        <dbReference type="ARBA" id="ARBA00004651"/>
    </source>
</evidence>
<feature type="transmembrane region" description="Helical" evidence="7">
    <location>
        <begin position="381"/>
        <end position="399"/>
    </location>
</feature>
<dbReference type="AlphaFoldDB" id="A0A917N3Y6"/>
<feature type="transmembrane region" description="Helical" evidence="7">
    <location>
        <begin position="316"/>
        <end position="341"/>
    </location>
</feature>
<dbReference type="InterPro" id="IPR020846">
    <property type="entry name" value="MFS_dom"/>
</dbReference>
<dbReference type="SUPFAM" id="SSF103473">
    <property type="entry name" value="MFS general substrate transporter"/>
    <property type="match status" value="1"/>
</dbReference>
<keyword evidence="10" id="KW-1185">Reference proteome</keyword>
<sequence length="417" mass="46350">MKKFNDKNLNLLFISSFISILASFIQNTALSLYVLDLTKSSSQFAFVLSLGLIPRILISPFAGVLADWFNRKKLILTLNALNTVIVLVPVIIFRSGEYPLSAIYVVSVLLSVLSSFYSPALSGVIRSITAKEKLPDVYAVKSFIDSTPVLIGPLVGAALYGLLGIRMIYLLDGFGLILSSLLILGIHIPHVSKQGKKSLQMFADDFKDGCQYLFKNQTLANLALTVMFLNFFAVPLFTVGTGYLVKIHFGATDQQFALVETVGMTASFLGPVLFQLIKKKVTLEHIFQISILTNAIFVFGISLIAAQKFADYVIPYVFYLGFFFLICLFEGPLNIAILTLIQVTVDVEYAGRINGVVTTMFIGLIPLGQIFYGYLFENVPLVLPYLLSAMAYVLLVFRYRKRIKEHRLKIAYSEEAV</sequence>
<evidence type="ECO:0000313" key="10">
    <source>
        <dbReference type="Proteomes" id="UP000622610"/>
    </source>
</evidence>
<evidence type="ECO:0000256" key="5">
    <source>
        <dbReference type="ARBA" id="ARBA00022989"/>
    </source>
</evidence>
<dbReference type="PANTHER" id="PTHR43266">
    <property type="entry name" value="MACROLIDE-EFFLUX PROTEIN"/>
    <property type="match status" value="1"/>
</dbReference>
<dbReference type="PANTHER" id="PTHR43266:SF9">
    <property type="entry name" value="PERMEASE, MAJOR FACILITATOR SUPERFAMILY-RELATED"/>
    <property type="match status" value="1"/>
</dbReference>
<dbReference type="GO" id="GO:0022857">
    <property type="term" value="F:transmembrane transporter activity"/>
    <property type="evidence" value="ECO:0007669"/>
    <property type="project" value="InterPro"/>
</dbReference>
<dbReference type="CDD" id="cd06173">
    <property type="entry name" value="MFS_MefA_like"/>
    <property type="match status" value="1"/>
</dbReference>
<evidence type="ECO:0000256" key="6">
    <source>
        <dbReference type="ARBA" id="ARBA00023136"/>
    </source>
</evidence>
<dbReference type="Proteomes" id="UP000622610">
    <property type="component" value="Unassembled WGS sequence"/>
</dbReference>
<evidence type="ECO:0000259" key="8">
    <source>
        <dbReference type="PROSITE" id="PS50850"/>
    </source>
</evidence>
<organism evidence="9 10">
    <name type="scientific">Enterococcus alcedinis</name>
    <dbReference type="NCBI Taxonomy" id="1274384"/>
    <lineage>
        <taxon>Bacteria</taxon>
        <taxon>Bacillati</taxon>
        <taxon>Bacillota</taxon>
        <taxon>Bacilli</taxon>
        <taxon>Lactobacillales</taxon>
        <taxon>Enterococcaceae</taxon>
        <taxon>Enterococcus</taxon>
    </lineage>
</organism>
<evidence type="ECO:0000256" key="4">
    <source>
        <dbReference type="ARBA" id="ARBA00022692"/>
    </source>
</evidence>
<feature type="transmembrane region" description="Helical" evidence="7">
    <location>
        <begin position="289"/>
        <end position="310"/>
    </location>
</feature>
<dbReference type="RefSeq" id="WP_188366887.1">
    <property type="nucleotide sequence ID" value="NZ_BMDT01000002.1"/>
</dbReference>
<dbReference type="InterPro" id="IPR036259">
    <property type="entry name" value="MFS_trans_sf"/>
</dbReference>
<evidence type="ECO:0000256" key="7">
    <source>
        <dbReference type="SAM" id="Phobius"/>
    </source>
</evidence>
<reference evidence="9" key="2">
    <citation type="submission" date="2020-09" db="EMBL/GenBank/DDBJ databases">
        <authorList>
            <person name="Sun Q."/>
            <person name="Sedlacek I."/>
        </authorList>
    </citation>
    <scope>NUCLEOTIDE SEQUENCE</scope>
    <source>
        <strain evidence="9">CCM 8433</strain>
    </source>
</reference>